<protein>
    <submittedName>
        <fullName evidence="1">Class I SAM-dependent methyltransferase</fullName>
        <ecNumber evidence="1">2.1.1.-</ecNumber>
    </submittedName>
</protein>
<accession>A0A9Y2JK09</accession>
<dbReference type="Pfam" id="PF01209">
    <property type="entry name" value="Ubie_methyltran"/>
    <property type="match status" value="1"/>
</dbReference>
<dbReference type="CDD" id="cd02440">
    <property type="entry name" value="AdoMet_MTases"/>
    <property type="match status" value="1"/>
</dbReference>
<dbReference type="InterPro" id="IPR029063">
    <property type="entry name" value="SAM-dependent_MTases_sf"/>
</dbReference>
<dbReference type="GO" id="GO:0008168">
    <property type="term" value="F:methyltransferase activity"/>
    <property type="evidence" value="ECO:0007669"/>
    <property type="project" value="UniProtKB-KW"/>
</dbReference>
<dbReference type="RefSeq" id="WP_285995202.1">
    <property type="nucleotide sequence ID" value="NZ_CP127295.1"/>
</dbReference>
<dbReference type="KEGG" id="amog:QRX60_32235"/>
<dbReference type="Proteomes" id="UP001239397">
    <property type="component" value="Chromosome"/>
</dbReference>
<keyword evidence="1" id="KW-0808">Transferase</keyword>
<keyword evidence="2" id="KW-1185">Reference proteome</keyword>
<dbReference type="SUPFAM" id="SSF53335">
    <property type="entry name" value="S-adenosyl-L-methionine-dependent methyltransferases"/>
    <property type="match status" value="1"/>
</dbReference>
<evidence type="ECO:0000313" key="1">
    <source>
        <dbReference type="EMBL" id="WIX98718.1"/>
    </source>
</evidence>
<reference evidence="1 2" key="1">
    <citation type="submission" date="2023-06" db="EMBL/GenBank/DDBJ databases">
        <authorList>
            <person name="Oyuntsetseg B."/>
            <person name="Kim S.B."/>
        </authorList>
    </citation>
    <scope>NUCLEOTIDE SEQUENCE [LARGE SCALE GENOMIC DNA]</scope>
    <source>
        <strain evidence="1 2">4-36</strain>
    </source>
</reference>
<dbReference type="AlphaFoldDB" id="A0A9Y2JK09"/>
<sequence length="235" mass="25020">MKGNGLPRAEVPAAFDAGAASYDRLVGLNPGYHRDLRLSARRLVPPARSGLRILDAGCGTGASTAALLAIAPDARITAIDASAAMLARARAKTWPSTVDFRHTPVEELAGVPGPFDAILAAYLLRNVADPDATLRDLRGSLRPGGHLALHEYSVRDSRRARWVWNAVCGAIVLPLGRVTTGDATLYRYLRRSVLAFDGVGDLCDRMARAGFTDVRTGTMPGWSRGIVHTVLGTAP</sequence>
<keyword evidence="1" id="KW-0489">Methyltransferase</keyword>
<dbReference type="EMBL" id="CP127295">
    <property type="protein sequence ID" value="WIX98718.1"/>
    <property type="molecule type" value="Genomic_DNA"/>
</dbReference>
<proteinExistence type="predicted"/>
<organism evidence="1 2">
    <name type="scientific">Amycolatopsis mongoliensis</name>
    <dbReference type="NCBI Taxonomy" id="715475"/>
    <lineage>
        <taxon>Bacteria</taxon>
        <taxon>Bacillati</taxon>
        <taxon>Actinomycetota</taxon>
        <taxon>Actinomycetes</taxon>
        <taxon>Pseudonocardiales</taxon>
        <taxon>Pseudonocardiaceae</taxon>
        <taxon>Amycolatopsis</taxon>
    </lineage>
</organism>
<dbReference type="EC" id="2.1.1.-" evidence="1"/>
<name>A0A9Y2JK09_9PSEU</name>
<dbReference type="Gene3D" id="3.40.50.150">
    <property type="entry name" value="Vaccinia Virus protein VP39"/>
    <property type="match status" value="1"/>
</dbReference>
<dbReference type="PANTHER" id="PTHR43861">
    <property type="entry name" value="TRANS-ACONITATE 2-METHYLTRANSFERASE-RELATED"/>
    <property type="match status" value="1"/>
</dbReference>
<gene>
    <name evidence="1" type="ORF">QRX60_32235</name>
</gene>
<dbReference type="PANTHER" id="PTHR43861:SF1">
    <property type="entry name" value="TRANS-ACONITATE 2-METHYLTRANSFERASE"/>
    <property type="match status" value="1"/>
</dbReference>
<dbReference type="GO" id="GO:0032259">
    <property type="term" value="P:methylation"/>
    <property type="evidence" value="ECO:0007669"/>
    <property type="project" value="UniProtKB-KW"/>
</dbReference>
<evidence type="ECO:0000313" key="2">
    <source>
        <dbReference type="Proteomes" id="UP001239397"/>
    </source>
</evidence>